<keyword evidence="2" id="KW-0732">Signal</keyword>
<dbReference type="InterPro" id="IPR001254">
    <property type="entry name" value="Trypsin_dom"/>
</dbReference>
<dbReference type="SUPFAM" id="SSF50494">
    <property type="entry name" value="Trypsin-like serine proteases"/>
    <property type="match status" value="1"/>
</dbReference>
<feature type="region of interest" description="Disordered" evidence="1">
    <location>
        <begin position="31"/>
        <end position="76"/>
    </location>
</feature>
<proteinExistence type="predicted"/>
<keyword evidence="5" id="KW-1185">Reference proteome</keyword>
<evidence type="ECO:0000256" key="1">
    <source>
        <dbReference type="SAM" id="MobiDB-lite"/>
    </source>
</evidence>
<evidence type="ECO:0000256" key="2">
    <source>
        <dbReference type="SAM" id="SignalP"/>
    </source>
</evidence>
<evidence type="ECO:0000313" key="4">
    <source>
        <dbReference type="EMBL" id="WHS64983.1"/>
    </source>
</evidence>
<feature type="domain" description="Peptidase S1" evidence="3">
    <location>
        <begin position="283"/>
        <end position="526"/>
    </location>
</feature>
<accession>A0ABY8SPX6</accession>
<dbReference type="EC" id="3.4.21.-" evidence="4"/>
<dbReference type="RefSeq" id="WP_283486092.1">
    <property type="nucleotide sequence ID" value="NZ_CP125947.1"/>
</dbReference>
<dbReference type="Gene3D" id="2.40.10.10">
    <property type="entry name" value="Trypsin-like serine proteases"/>
    <property type="match status" value="2"/>
</dbReference>
<dbReference type="InterPro" id="IPR043504">
    <property type="entry name" value="Peptidase_S1_PA_chymotrypsin"/>
</dbReference>
<gene>
    <name evidence="4" type="ORF">QMY55_21255</name>
</gene>
<evidence type="ECO:0000313" key="5">
    <source>
        <dbReference type="Proteomes" id="UP001240697"/>
    </source>
</evidence>
<dbReference type="GO" id="GO:0016787">
    <property type="term" value="F:hydrolase activity"/>
    <property type="evidence" value="ECO:0007669"/>
    <property type="project" value="UniProtKB-KW"/>
</dbReference>
<dbReference type="Pfam" id="PF00089">
    <property type="entry name" value="Trypsin"/>
    <property type="match status" value="1"/>
</dbReference>
<dbReference type="PROSITE" id="PS50240">
    <property type="entry name" value="TRYPSIN_DOM"/>
    <property type="match status" value="1"/>
</dbReference>
<organism evidence="4 5">
    <name type="scientific">Comamonas resistens</name>
    <dbReference type="NCBI Taxonomy" id="3046670"/>
    <lineage>
        <taxon>Bacteria</taxon>
        <taxon>Pseudomonadati</taxon>
        <taxon>Pseudomonadota</taxon>
        <taxon>Betaproteobacteria</taxon>
        <taxon>Burkholderiales</taxon>
        <taxon>Comamonadaceae</taxon>
        <taxon>Comamonas</taxon>
    </lineage>
</organism>
<dbReference type="PANTHER" id="PTHR36234">
    <property type="entry name" value="LYSYL ENDOPEPTIDASE"/>
    <property type="match status" value="1"/>
</dbReference>
<name>A0ABY8SPX6_9BURK</name>
<dbReference type="InterPro" id="IPR009003">
    <property type="entry name" value="Peptidase_S1_PA"/>
</dbReference>
<dbReference type="EMBL" id="CP125947">
    <property type="protein sequence ID" value="WHS64983.1"/>
    <property type="molecule type" value="Genomic_DNA"/>
</dbReference>
<feature type="signal peptide" evidence="2">
    <location>
        <begin position="1"/>
        <end position="26"/>
    </location>
</feature>
<dbReference type="Proteomes" id="UP001240697">
    <property type="component" value="Chromosome"/>
</dbReference>
<keyword evidence="4" id="KW-0378">Hydrolase</keyword>
<sequence length="526" mass="54557">MHWWIQGRRISSLCASLVLVLLTACGGGGSSSVPDPGPGPGGGGGGGTVGDGGGNGGGTPVGGTEINPPPGPPTAHVLDSLIMPTPQSAAAPKEVAVASMAVRPKAINLALPQWSDAPTVVMPMPGMPMQIGAPRALSSLQSAGDLARTLRWTQTPDGGQVAAISITSGGAHGLRLGLVVDSLPDSAQIRLYRKDRSQTGFETTGKAINEAIARNRRVDGDTQAASIWWTPDLGAEEVTLEIGLPAGVPSSQLRIAIPTLTHAYANLALPMEVELRENYVPRNVGDAANCELDASCADQYATERNAVARMTYVGSDSRYYYCTGSLLNNTKLDYTPYFLSANHCISTQASATSLRTDWFFRSASCNSFEPSAQTKALQRGATLLYAAVATDTTLMRLNEAAPAGVTLAGWDARGTAVTGTAIYGLHHPQGDLLKYSEGQVQSYRNCSLNGGSLICDAGNAQSDFVNVGWSKGITEGGSSGSPIFVAGRVVGTLSGGSSSCTAKGSSDVYSRFDKAFGSQIGNWLAQ</sequence>
<feature type="chain" id="PRO_5047234799" evidence="2">
    <location>
        <begin position="27"/>
        <end position="526"/>
    </location>
</feature>
<feature type="compositionally biased region" description="Gly residues" evidence="1">
    <location>
        <begin position="40"/>
        <end position="61"/>
    </location>
</feature>
<reference evidence="4 5" key="1">
    <citation type="submission" date="2023-05" db="EMBL/GenBank/DDBJ databases">
        <authorList>
            <person name="Yin Y."/>
            <person name="Lu Z."/>
        </authorList>
    </citation>
    <scope>NUCLEOTIDE SEQUENCE [LARGE SCALE GENOMIC DNA]</scope>
    <source>
        <strain evidence="4 5">ZM22</strain>
    </source>
</reference>
<dbReference type="PANTHER" id="PTHR36234:SF5">
    <property type="entry name" value="LYSYL ENDOPEPTIDASE"/>
    <property type="match status" value="1"/>
</dbReference>
<protein>
    <submittedName>
        <fullName evidence="4">Trypsin-like serine protease</fullName>
        <ecNumber evidence="4">3.4.21.-</ecNumber>
    </submittedName>
</protein>
<evidence type="ECO:0000259" key="3">
    <source>
        <dbReference type="PROSITE" id="PS50240"/>
    </source>
</evidence>